<dbReference type="PATRIC" id="fig|1423779.3.peg.93"/>
<dbReference type="Pfam" id="PF13635">
    <property type="entry name" value="DUF4143"/>
    <property type="match status" value="1"/>
</dbReference>
<evidence type="ECO:0000259" key="1">
    <source>
        <dbReference type="Pfam" id="PF13173"/>
    </source>
</evidence>
<name>A0A0R1WHK9_9LACO</name>
<dbReference type="PANTHER" id="PTHR33295">
    <property type="entry name" value="ATPASE"/>
    <property type="match status" value="1"/>
</dbReference>
<dbReference type="EMBL" id="AZGE01000001">
    <property type="protein sequence ID" value="KRM16933.1"/>
    <property type="molecule type" value="Genomic_DNA"/>
</dbReference>
<sequence>MNTDTLASLILDQQQIIKRIQLVPREFNFEDNMDYVLVGLRRAGKSFLLFQRAQELLKKGISLEQIIYINFEDERLINFKLEDFNDILVAANQITTKKHYFFFDEIQNITGWEHFARRMADQKEIVYITGSNSKMLGHDIIMRLGGRYLTKYVSPFNFNEFLTANEIPHTQTDLLLTSIKGRVRAKANEYLQYGGLPEAIQLQDKRNYLNNIYQNIYLADIIVRNRIRNPEALRIMIRKIADTVMHELSYSKLYNAVKSVGLTVSKNSIIEYVENVKNAYLLFTTKNYFNKFTSRESIPRYYFTDNGLLNIFLVNKSASLLENQVAVKLFNQYQNKIYYLKSNKTGIDVDFYVPEAQTAIQVAWTIQDEAREREVNNLIKLHHSFKDAQQLVIVTKDDRKEIITKDGAEIKVVPLVDFLLNLD</sequence>
<dbReference type="AlphaFoldDB" id="A0A0R1WHK9"/>
<evidence type="ECO:0000313" key="3">
    <source>
        <dbReference type="EMBL" id="KRM16933.1"/>
    </source>
</evidence>
<dbReference type="InterPro" id="IPR041682">
    <property type="entry name" value="AAA_14"/>
</dbReference>
<feature type="domain" description="AAA" evidence="1">
    <location>
        <begin position="35"/>
        <end position="162"/>
    </location>
</feature>
<evidence type="ECO:0000259" key="2">
    <source>
        <dbReference type="Pfam" id="PF13635"/>
    </source>
</evidence>
<dbReference type="InterPro" id="IPR025420">
    <property type="entry name" value="DUF4143"/>
</dbReference>
<dbReference type="RefSeq" id="WP_003714855.1">
    <property type="nucleotide sequence ID" value="NZ_AZGE01000001.1"/>
</dbReference>
<feature type="domain" description="DUF4143" evidence="2">
    <location>
        <begin position="220"/>
        <end position="355"/>
    </location>
</feature>
<accession>A0A0R1WHK9</accession>
<organism evidence="3 4">
    <name type="scientific">Limosilactobacillus oris DSM 4864</name>
    <dbReference type="NCBI Taxonomy" id="1423779"/>
    <lineage>
        <taxon>Bacteria</taxon>
        <taxon>Bacillati</taxon>
        <taxon>Bacillota</taxon>
        <taxon>Bacilli</taxon>
        <taxon>Lactobacillales</taxon>
        <taxon>Lactobacillaceae</taxon>
        <taxon>Limosilactobacillus</taxon>
    </lineage>
</organism>
<proteinExistence type="predicted"/>
<gene>
    <name evidence="3" type="ORF">FC49_GL000091</name>
</gene>
<dbReference type="Pfam" id="PF13173">
    <property type="entry name" value="AAA_14"/>
    <property type="match status" value="1"/>
</dbReference>
<dbReference type="PANTHER" id="PTHR33295:SF18">
    <property type="entry name" value="AAA+ ATPASE DOMAIN-CONTAINING PROTEIN"/>
    <property type="match status" value="1"/>
</dbReference>
<comment type="caution">
    <text evidence="3">The sequence shown here is derived from an EMBL/GenBank/DDBJ whole genome shotgun (WGS) entry which is preliminary data.</text>
</comment>
<dbReference type="Proteomes" id="UP000050973">
    <property type="component" value="Unassembled WGS sequence"/>
</dbReference>
<dbReference type="InterPro" id="IPR027417">
    <property type="entry name" value="P-loop_NTPase"/>
</dbReference>
<reference evidence="3 4" key="1">
    <citation type="journal article" date="2015" name="Genome Announc.">
        <title>Expanding the biotechnology potential of lactobacilli through comparative genomics of 213 strains and associated genera.</title>
        <authorList>
            <person name="Sun Z."/>
            <person name="Harris H.M."/>
            <person name="McCann A."/>
            <person name="Guo C."/>
            <person name="Argimon S."/>
            <person name="Zhang W."/>
            <person name="Yang X."/>
            <person name="Jeffery I.B."/>
            <person name="Cooney J.C."/>
            <person name="Kagawa T.F."/>
            <person name="Liu W."/>
            <person name="Song Y."/>
            <person name="Salvetti E."/>
            <person name="Wrobel A."/>
            <person name="Rasinkangas P."/>
            <person name="Parkhill J."/>
            <person name="Rea M.C."/>
            <person name="O'Sullivan O."/>
            <person name="Ritari J."/>
            <person name="Douillard F.P."/>
            <person name="Paul Ross R."/>
            <person name="Yang R."/>
            <person name="Briner A.E."/>
            <person name="Felis G.E."/>
            <person name="de Vos W.M."/>
            <person name="Barrangou R."/>
            <person name="Klaenhammer T.R."/>
            <person name="Caufield P.W."/>
            <person name="Cui Y."/>
            <person name="Zhang H."/>
            <person name="O'Toole P.W."/>
        </authorList>
    </citation>
    <scope>NUCLEOTIDE SEQUENCE [LARGE SCALE GENOMIC DNA]</scope>
    <source>
        <strain evidence="3 4">DSM 4864</strain>
    </source>
</reference>
<protein>
    <submittedName>
        <fullName evidence="3">Uncharacterized protein</fullName>
    </submittedName>
</protein>
<dbReference type="SUPFAM" id="SSF52540">
    <property type="entry name" value="P-loop containing nucleoside triphosphate hydrolases"/>
    <property type="match status" value="1"/>
</dbReference>
<evidence type="ECO:0000313" key="4">
    <source>
        <dbReference type="Proteomes" id="UP000050973"/>
    </source>
</evidence>